<accession>A0A0E9NQF7</accession>
<evidence type="ECO:0000313" key="3">
    <source>
        <dbReference type="Proteomes" id="UP000033140"/>
    </source>
</evidence>
<dbReference type="Proteomes" id="UP000033140">
    <property type="component" value="Unassembled WGS sequence"/>
</dbReference>
<sequence>MSFTAADDAGVRTLAVESEDITSFFNDDMDCAGYADEVFETLNWEQHYIIASTEDLCPDVDMRLGTRVNPIEIRDDNDNADTTDIDNAELRQPSQKSKFLTDPTEITKLVANPLAITRIWAPPIKISNDKERAETKKTNAAKTSQRDERVERFEDALPFVFALAWLRFKYGNLDEEALEEAREAANDERVPVEWREVAYLKGKVVSYYALRHESGLPDGWYDAMVRESEQYSQNTLHIPSSDDYAIYQHQLTMYKRNILEAQLKEVTLKYGKLDDEGIELAEAIMKRTDLVYHRRRIIYLRRMILFHTHMDIEEFNYGYGDHPFTIVDGKPVCICYTDQGDDVDMEEAQEEQELEQEHEDEQEPQEEEAGEGDGQTQEEQETDLMISNPALYFALYAEAHEHEPLTPESMS</sequence>
<reference evidence="2 3" key="2">
    <citation type="journal article" date="2014" name="J. Gen. Appl. Microbiol.">
        <title>The early diverging ascomycetous budding yeast Saitoella complicata has three histone deacetylases belonging to the Clr6, Hos2, and Rpd3 lineages.</title>
        <authorList>
            <person name="Nishida H."/>
            <person name="Matsumoto T."/>
            <person name="Kondo S."/>
            <person name="Hamamoto M."/>
            <person name="Yoshikawa H."/>
        </authorList>
    </citation>
    <scope>NUCLEOTIDE SEQUENCE [LARGE SCALE GENOMIC DNA]</scope>
    <source>
        <strain evidence="2 3">NRRL Y-17804</strain>
    </source>
</reference>
<feature type="region of interest" description="Disordered" evidence="1">
    <location>
        <begin position="346"/>
        <end position="384"/>
    </location>
</feature>
<evidence type="ECO:0000313" key="2">
    <source>
        <dbReference type="EMBL" id="GAO51660.1"/>
    </source>
</evidence>
<protein>
    <submittedName>
        <fullName evidence="2">Uncharacterized protein</fullName>
    </submittedName>
</protein>
<gene>
    <name evidence="2" type="ORF">G7K_5753-t1</name>
</gene>
<reference evidence="2 3" key="3">
    <citation type="journal article" date="2015" name="Genome Announc.">
        <title>Draft Genome Sequence of the Archiascomycetous Yeast Saitoella complicata.</title>
        <authorList>
            <person name="Yamauchi K."/>
            <person name="Kondo S."/>
            <person name="Hamamoto M."/>
            <person name="Takahashi Y."/>
            <person name="Ogura Y."/>
            <person name="Hayashi T."/>
            <person name="Nishida H."/>
        </authorList>
    </citation>
    <scope>NUCLEOTIDE SEQUENCE [LARGE SCALE GENOMIC DNA]</scope>
    <source>
        <strain evidence="2 3">NRRL Y-17804</strain>
    </source>
</reference>
<keyword evidence="3" id="KW-1185">Reference proteome</keyword>
<proteinExistence type="predicted"/>
<name>A0A0E9NQF7_SAICN</name>
<evidence type="ECO:0000256" key="1">
    <source>
        <dbReference type="SAM" id="MobiDB-lite"/>
    </source>
</evidence>
<feature type="compositionally biased region" description="Acidic residues" evidence="1">
    <location>
        <begin position="346"/>
        <end position="382"/>
    </location>
</feature>
<comment type="caution">
    <text evidence="2">The sequence shown here is derived from an EMBL/GenBank/DDBJ whole genome shotgun (WGS) entry which is preliminary data.</text>
</comment>
<dbReference type="EMBL" id="BACD03000050">
    <property type="protein sequence ID" value="GAO51660.1"/>
    <property type="molecule type" value="Genomic_DNA"/>
</dbReference>
<reference evidence="2 3" key="1">
    <citation type="journal article" date="2011" name="J. Gen. Appl. Microbiol.">
        <title>Draft genome sequencing of the enigmatic yeast Saitoella complicata.</title>
        <authorList>
            <person name="Nishida H."/>
            <person name="Hamamoto M."/>
            <person name="Sugiyama J."/>
        </authorList>
    </citation>
    <scope>NUCLEOTIDE SEQUENCE [LARGE SCALE GENOMIC DNA]</scope>
    <source>
        <strain evidence="2 3">NRRL Y-17804</strain>
    </source>
</reference>
<organism evidence="2 3">
    <name type="scientific">Saitoella complicata (strain BCRC 22490 / CBS 7301 / JCM 7358 / NBRC 10748 / NRRL Y-17804)</name>
    <dbReference type="NCBI Taxonomy" id="698492"/>
    <lineage>
        <taxon>Eukaryota</taxon>
        <taxon>Fungi</taxon>
        <taxon>Dikarya</taxon>
        <taxon>Ascomycota</taxon>
        <taxon>Taphrinomycotina</taxon>
        <taxon>Taphrinomycotina incertae sedis</taxon>
        <taxon>Saitoella</taxon>
    </lineage>
</organism>
<dbReference type="AlphaFoldDB" id="A0A0E9NQF7"/>